<protein>
    <submittedName>
        <fullName evidence="1">Uncharacterized protein</fullName>
    </submittedName>
</protein>
<reference evidence="1 2" key="1">
    <citation type="journal article" date="2016" name="Mol. Biol. Evol.">
        <title>Comparative Genomics of Early-Diverging Mushroom-Forming Fungi Provides Insights into the Origins of Lignocellulose Decay Capabilities.</title>
        <authorList>
            <person name="Nagy L.G."/>
            <person name="Riley R."/>
            <person name="Tritt A."/>
            <person name="Adam C."/>
            <person name="Daum C."/>
            <person name="Floudas D."/>
            <person name="Sun H."/>
            <person name="Yadav J.S."/>
            <person name="Pangilinan J."/>
            <person name="Larsson K.H."/>
            <person name="Matsuura K."/>
            <person name="Barry K."/>
            <person name="Labutti K."/>
            <person name="Kuo R."/>
            <person name="Ohm R.A."/>
            <person name="Bhattacharya S.S."/>
            <person name="Shirouzu T."/>
            <person name="Yoshinaga Y."/>
            <person name="Martin F.M."/>
            <person name="Grigoriev I.V."/>
            <person name="Hibbett D.S."/>
        </authorList>
    </citation>
    <scope>NUCLEOTIDE SEQUENCE [LARGE SCALE GENOMIC DNA]</scope>
    <source>
        <strain evidence="1 2">CBS 109695</strain>
    </source>
</reference>
<dbReference type="AlphaFoldDB" id="A0A166EKZ8"/>
<dbReference type="EMBL" id="KV417600">
    <property type="protein sequence ID" value="KZP15866.1"/>
    <property type="molecule type" value="Genomic_DNA"/>
</dbReference>
<name>A0A166EKZ8_9AGAM</name>
<evidence type="ECO:0000313" key="1">
    <source>
        <dbReference type="EMBL" id="KZP15866.1"/>
    </source>
</evidence>
<accession>A0A166EKZ8</accession>
<gene>
    <name evidence="1" type="ORF">FIBSPDRAFT_895525</name>
</gene>
<keyword evidence="2" id="KW-1185">Reference proteome</keyword>
<sequence>MVRNFNVKFDNFRIMSNLYGNLVLIVAIIPHNCKAIINDDNKVNHGHPIDTQWTPIQVQTYKTDRKPLLCPSSLIPILPGSQSPAVLLTHGGLDCAGLKVDAGIEAGTDMQAGHGYESRVWTWRLAWAWKPAQVLRLNRGVGAVHGHGAWVCRRAWALGTEGTNWDMGHQCVTQEGSTYREMDVDINLEVGADVCDGALWPKAYGLTYLKRISALPASASHVVTVDEDVVWASEDKNNTLVQLEIAVIAEESFEKK</sequence>
<evidence type="ECO:0000313" key="2">
    <source>
        <dbReference type="Proteomes" id="UP000076532"/>
    </source>
</evidence>
<dbReference type="Proteomes" id="UP000076532">
    <property type="component" value="Unassembled WGS sequence"/>
</dbReference>
<organism evidence="1 2">
    <name type="scientific">Athelia psychrophila</name>
    <dbReference type="NCBI Taxonomy" id="1759441"/>
    <lineage>
        <taxon>Eukaryota</taxon>
        <taxon>Fungi</taxon>
        <taxon>Dikarya</taxon>
        <taxon>Basidiomycota</taxon>
        <taxon>Agaricomycotina</taxon>
        <taxon>Agaricomycetes</taxon>
        <taxon>Agaricomycetidae</taxon>
        <taxon>Atheliales</taxon>
        <taxon>Atheliaceae</taxon>
        <taxon>Athelia</taxon>
    </lineage>
</organism>
<proteinExistence type="predicted"/>